<evidence type="ECO:0000256" key="6">
    <source>
        <dbReference type="PROSITE-ProRule" id="PRU01240"/>
    </source>
</evidence>
<dbReference type="OrthoDB" id="9813435at2"/>
<feature type="domain" description="Peptidase S8/S53" evidence="9">
    <location>
        <begin position="227"/>
        <end position="489"/>
    </location>
</feature>
<dbReference type="Pfam" id="PF00082">
    <property type="entry name" value="Peptidase_S8"/>
    <property type="match status" value="1"/>
</dbReference>
<proteinExistence type="inferred from homology"/>
<keyword evidence="4 6" id="KW-0720">Serine protease</keyword>
<dbReference type="GO" id="GO:0006508">
    <property type="term" value="P:proteolysis"/>
    <property type="evidence" value="ECO:0007669"/>
    <property type="project" value="UniProtKB-KW"/>
</dbReference>
<dbReference type="SUPFAM" id="SSF52743">
    <property type="entry name" value="Subtilisin-like"/>
    <property type="match status" value="1"/>
</dbReference>
<dbReference type="InterPro" id="IPR013783">
    <property type="entry name" value="Ig-like_fold"/>
</dbReference>
<dbReference type="PROSITE" id="PS51892">
    <property type="entry name" value="SUBTILASE"/>
    <property type="match status" value="1"/>
</dbReference>
<keyword evidence="8" id="KW-0732">Signal</keyword>
<dbReference type="EMBL" id="CP031194">
    <property type="protein sequence ID" value="AXG79020.1"/>
    <property type="molecule type" value="Genomic_DNA"/>
</dbReference>
<organism evidence="10 11">
    <name type="scientific">Streptomyces paludis</name>
    <dbReference type="NCBI Taxonomy" id="2282738"/>
    <lineage>
        <taxon>Bacteria</taxon>
        <taxon>Bacillati</taxon>
        <taxon>Actinomycetota</taxon>
        <taxon>Actinomycetes</taxon>
        <taxon>Kitasatosporales</taxon>
        <taxon>Streptomycetaceae</taxon>
        <taxon>Streptomyces</taxon>
    </lineage>
</organism>
<dbReference type="InterPro" id="IPR036852">
    <property type="entry name" value="Peptidase_S8/S53_dom_sf"/>
</dbReference>
<sequence length="1106" mass="115242">MVAALLTAGLVSGATAHTATASVTEEADGAGVFVAQGPQAEAGGTVTLITGDQVRMDGKGRVVRVQPGQGREGTRMNIRTVGDEVYVLPADAIQLVAQGKLDRRLFNVTSLRKTGYGDDRRASLPLIVSYGKNAARKAEARTAIAEADVSVRRTLPAIDGEALTAPKDEAAEVWDALTEPTDVPNEARETAPGIERVWLDGTYKALLDKSGAQIGTGSAYQAGYTGVGVKVAVLDTGVDQTHPDLAGVSIARKDFSGSGNTVDHHGHGTHVASTIAGSGAKSGWKYFGVAPGAKIIDAKVLNDNGEGSESGIIAGMQWAVDQGAKIANMSLGREDSPDTDPLEAAVKKLSAENDILFVIAAGNEGPRAKTVGSPGSSTSALTVGAVDSNDRIADFSSVGPTSNGSLKPDITAPGVGIVAAKAAKGVIGDPAADGYVALSGTSMATPHVAGAAALLAQQHPDWSGQRIKKALVSSARPGAGQSVFQQGAGRADLTKAITQTVLSEQVGLNFGIAPWPHTYDLPVTKQITYNNTGTAPVTLDVSMETTGPGGKAVADGFFVLSATKVTVPAGGRTSIDLRANTNIGGTDGVFTGTVVARSTDGSQNVRTTFAVEREGESYDVTLKFIDNNGKPTASSAWVLSHDGRYDENVAIDSSDGTATIRLPKGPYTLSSAVVTGSDVAWLVQPKLNVVDNSTVTFDARTAKPVSITAPDSSAKLFQAFASFGVDAGDQVQASLWTLDSFKGLRVGHVGPQVPTALMNAQLGGLWQKGSTSYNLLYNRTGSFYTGFTHTADMSELALVNARFGSSAKNRTGSLMPGWVDSTKPTPYSIGLMTDSFSLPTTAKTYFTTPKYLTWELAAYQDDDDGFGVDLESGDPRTYEAGKTYSETFNVGVFSPKEGSWGSERFGNEMRFCMGEFTDGVGHRGTSGVSKQRTTVTVDGKSIVDSDLGACGILEGLPAKSATYKISTEATRPARIATVTSRLVAAWTFASKQVTGSAPEQLPINIVRFTPSLDLTSTAKAGETVTFPLHVRGPAQHNLGSLTVQVSYDGGKVWANTPVTYGTGTDGRHHITLTHPTTATSVSLKAKVTDTSGNAYEVTVEKAYLLN</sequence>
<dbReference type="GO" id="GO:0004252">
    <property type="term" value="F:serine-type endopeptidase activity"/>
    <property type="evidence" value="ECO:0007669"/>
    <property type="project" value="UniProtKB-UniRule"/>
</dbReference>
<reference evidence="11" key="1">
    <citation type="submission" date="2018-07" db="EMBL/GenBank/DDBJ databases">
        <authorList>
            <person name="Zhao J."/>
        </authorList>
    </citation>
    <scope>NUCLEOTIDE SEQUENCE [LARGE SCALE GENOMIC DNA]</scope>
    <source>
        <strain evidence="11">GSSD-12</strain>
    </source>
</reference>
<dbReference type="PRINTS" id="PR00723">
    <property type="entry name" value="SUBTILISIN"/>
</dbReference>
<feature type="chain" id="PRO_5016880275" evidence="8">
    <location>
        <begin position="22"/>
        <end position="1106"/>
    </location>
</feature>
<keyword evidence="11" id="KW-1185">Reference proteome</keyword>
<dbReference type="InterPro" id="IPR022398">
    <property type="entry name" value="Peptidase_S8_His-AS"/>
</dbReference>
<dbReference type="GO" id="GO:0005975">
    <property type="term" value="P:carbohydrate metabolic process"/>
    <property type="evidence" value="ECO:0007669"/>
    <property type="project" value="UniProtKB-ARBA"/>
</dbReference>
<dbReference type="PROSITE" id="PS00136">
    <property type="entry name" value="SUBTILASE_ASP"/>
    <property type="match status" value="1"/>
</dbReference>
<comment type="similarity">
    <text evidence="1 6 7">Belongs to the peptidase S8 family.</text>
</comment>
<dbReference type="InterPro" id="IPR017297">
    <property type="entry name" value="Peptidase_S8A_DPH-A"/>
</dbReference>
<dbReference type="InterPro" id="IPR000209">
    <property type="entry name" value="Peptidase_S8/S53_dom"/>
</dbReference>
<dbReference type="PIRSF" id="PIRSF037854">
    <property type="entry name" value="Dihydropyridine_esterase"/>
    <property type="match status" value="1"/>
</dbReference>
<dbReference type="CDD" id="cd07487">
    <property type="entry name" value="Peptidases_S8_1"/>
    <property type="match status" value="1"/>
</dbReference>
<dbReference type="InterPro" id="IPR023827">
    <property type="entry name" value="Peptidase_S8_Asp-AS"/>
</dbReference>
<keyword evidence="2 6" id="KW-0645">Protease</keyword>
<evidence type="ECO:0000256" key="5">
    <source>
        <dbReference type="PIRSR" id="PIRSR615500-1"/>
    </source>
</evidence>
<dbReference type="PROSITE" id="PS00137">
    <property type="entry name" value="SUBTILASE_HIS"/>
    <property type="match status" value="1"/>
</dbReference>
<dbReference type="InterPro" id="IPR015500">
    <property type="entry name" value="Peptidase_S8_subtilisin-rel"/>
</dbReference>
<evidence type="ECO:0000256" key="4">
    <source>
        <dbReference type="ARBA" id="ARBA00022825"/>
    </source>
</evidence>
<evidence type="ECO:0000256" key="7">
    <source>
        <dbReference type="RuleBase" id="RU003355"/>
    </source>
</evidence>
<dbReference type="PROSITE" id="PS00138">
    <property type="entry name" value="SUBTILASE_SER"/>
    <property type="match status" value="1"/>
</dbReference>
<protein>
    <submittedName>
        <fullName evidence="10">1,4-dihydropyridine esterase</fullName>
    </submittedName>
</protein>
<dbReference type="PANTHER" id="PTHR43806">
    <property type="entry name" value="PEPTIDASE S8"/>
    <property type="match status" value="1"/>
</dbReference>
<name>A0A345HQP6_9ACTN</name>
<dbReference type="KEGG" id="spad:DVK44_16465"/>
<dbReference type="InterPro" id="IPR050131">
    <property type="entry name" value="Peptidase_S8_subtilisin-like"/>
</dbReference>
<accession>A0A345HQP6</accession>
<evidence type="ECO:0000256" key="3">
    <source>
        <dbReference type="ARBA" id="ARBA00022801"/>
    </source>
</evidence>
<dbReference type="Gene3D" id="3.40.50.200">
    <property type="entry name" value="Peptidase S8/S53 domain"/>
    <property type="match status" value="1"/>
</dbReference>
<evidence type="ECO:0000256" key="1">
    <source>
        <dbReference type="ARBA" id="ARBA00011073"/>
    </source>
</evidence>
<evidence type="ECO:0000313" key="10">
    <source>
        <dbReference type="EMBL" id="AXG79020.1"/>
    </source>
</evidence>
<dbReference type="AlphaFoldDB" id="A0A345HQP6"/>
<feature type="signal peptide" evidence="8">
    <location>
        <begin position="1"/>
        <end position="21"/>
    </location>
</feature>
<dbReference type="PANTHER" id="PTHR43806:SF65">
    <property type="entry name" value="SERINE PROTEASE APRX"/>
    <property type="match status" value="1"/>
</dbReference>
<evidence type="ECO:0000256" key="8">
    <source>
        <dbReference type="SAM" id="SignalP"/>
    </source>
</evidence>
<evidence type="ECO:0000259" key="9">
    <source>
        <dbReference type="Pfam" id="PF00082"/>
    </source>
</evidence>
<feature type="active site" description="Charge relay system" evidence="5 6">
    <location>
        <position position="235"/>
    </location>
</feature>
<keyword evidence="3 6" id="KW-0378">Hydrolase</keyword>
<evidence type="ECO:0000313" key="11">
    <source>
        <dbReference type="Proteomes" id="UP000253868"/>
    </source>
</evidence>
<dbReference type="Proteomes" id="UP000253868">
    <property type="component" value="Chromosome"/>
</dbReference>
<gene>
    <name evidence="10" type="ORF">DVK44_16465</name>
</gene>
<feature type="active site" description="Charge relay system" evidence="5 6">
    <location>
        <position position="442"/>
    </location>
</feature>
<dbReference type="Gene3D" id="2.60.40.10">
    <property type="entry name" value="Immunoglobulins"/>
    <property type="match status" value="1"/>
</dbReference>
<feature type="active site" description="Charge relay system" evidence="5 6">
    <location>
        <position position="267"/>
    </location>
</feature>
<evidence type="ECO:0000256" key="2">
    <source>
        <dbReference type="ARBA" id="ARBA00022670"/>
    </source>
</evidence>
<dbReference type="InterPro" id="IPR023828">
    <property type="entry name" value="Peptidase_S8_Ser-AS"/>
</dbReference>